<dbReference type="InterPro" id="IPR038332">
    <property type="entry name" value="PPE_sf"/>
</dbReference>
<dbReference type="EMBL" id="OCTY01000002">
    <property type="protein sequence ID" value="SOJ53938.1"/>
    <property type="molecule type" value="Genomic_DNA"/>
</dbReference>
<evidence type="ECO:0000313" key="3">
    <source>
        <dbReference type="Proteomes" id="UP000554965"/>
    </source>
</evidence>
<keyword evidence="3" id="KW-1185">Reference proteome</keyword>
<protein>
    <submittedName>
        <fullName evidence="2">PE-PGRS family protein PE_PGRS26</fullName>
    </submittedName>
</protein>
<dbReference type="Pfam" id="PF00934">
    <property type="entry name" value="PE"/>
    <property type="match status" value="1"/>
</dbReference>
<reference evidence="2 3" key="1">
    <citation type="submission" date="2017-10" db="EMBL/GenBank/DDBJ databases">
        <authorList>
            <consortium name="Urmite Genomes"/>
        </authorList>
    </citation>
    <scope>NUCLEOTIDE SEQUENCE [LARGE SCALE GENOMIC DNA]</scope>
    <source>
        <strain evidence="2 3">FB-527</strain>
    </source>
</reference>
<comment type="caution">
    <text evidence="2">The sequence shown here is derived from an EMBL/GenBank/DDBJ whole genome shotgun (WGS) entry which is preliminary data.</text>
</comment>
<name>A0A7Z7IJR2_9MYCO</name>
<gene>
    <name evidence="2" type="ORF">MSIMFB_01436</name>
</gene>
<organism evidence="2 3">
    <name type="scientific">Mycobacterium simulans</name>
    <dbReference type="NCBI Taxonomy" id="627089"/>
    <lineage>
        <taxon>Bacteria</taxon>
        <taxon>Bacillati</taxon>
        <taxon>Actinomycetota</taxon>
        <taxon>Actinomycetes</taxon>
        <taxon>Mycobacteriales</taxon>
        <taxon>Mycobacteriaceae</taxon>
        <taxon>Mycobacterium</taxon>
    </lineage>
</organism>
<dbReference type="SUPFAM" id="SSF140459">
    <property type="entry name" value="PE/PPE dimer-like"/>
    <property type="match status" value="1"/>
</dbReference>
<feature type="domain" description="PE" evidence="1">
    <location>
        <begin position="1"/>
        <end position="89"/>
    </location>
</feature>
<dbReference type="AlphaFoldDB" id="A0A7Z7IJR2"/>
<dbReference type="Gene3D" id="1.10.287.850">
    <property type="entry name" value="HP0062-like domain"/>
    <property type="match status" value="1"/>
</dbReference>
<sequence length="160" mass="15752">MAPDFVTAAASDLVGIGSAISDANFAAAGSTTAIAAAGADEVSAAIAALFATHAQQYQSLSTQAATFYDRFVQALATAGGSYGAAEAVNASPLQTLERDVLAVINGPTEALFGRPLIGNGANGTAPGQAVELVGCCMATAVTGRPAPMPGWPVAPEVLQG</sequence>
<evidence type="ECO:0000313" key="2">
    <source>
        <dbReference type="EMBL" id="SOJ53938.1"/>
    </source>
</evidence>
<dbReference type="InterPro" id="IPR000084">
    <property type="entry name" value="PE-PGRS_N"/>
</dbReference>
<evidence type="ECO:0000259" key="1">
    <source>
        <dbReference type="Pfam" id="PF00934"/>
    </source>
</evidence>
<accession>A0A7Z7IJR2</accession>
<dbReference type="Proteomes" id="UP000554965">
    <property type="component" value="Unassembled WGS sequence"/>
</dbReference>
<proteinExistence type="predicted"/>